<reference evidence="1" key="1">
    <citation type="submission" date="2015-04" db="EMBL/GenBank/DDBJ databases">
        <title>The genome sequence of the plant pathogenic Rhizarian Plasmodiophora brassicae reveals insights in its biotrophic life cycle and the origin of chitin synthesis.</title>
        <authorList>
            <person name="Schwelm A."/>
            <person name="Fogelqvist J."/>
            <person name="Knaust A."/>
            <person name="Julke S."/>
            <person name="Lilja T."/>
            <person name="Dhandapani V."/>
            <person name="Bonilla-Rosso G."/>
            <person name="Karlsson M."/>
            <person name="Shevchenko A."/>
            <person name="Choi S.R."/>
            <person name="Kim H.G."/>
            <person name="Park J.Y."/>
            <person name="Lim Y.P."/>
            <person name="Ludwig-Muller J."/>
            <person name="Dixelius C."/>
        </authorList>
    </citation>
    <scope>NUCLEOTIDE SEQUENCE</scope>
    <source>
        <tissue evidence="1">Potato root galls</tissue>
    </source>
</reference>
<accession>A0A0H5QP73</accession>
<dbReference type="EMBL" id="HACM01002739">
    <property type="protein sequence ID" value="CRZ03181.1"/>
    <property type="molecule type" value="Transcribed_RNA"/>
</dbReference>
<dbReference type="AlphaFoldDB" id="A0A0H5QP73"/>
<name>A0A0H5QP73_9EUKA</name>
<organism evidence="1">
    <name type="scientific">Spongospora subterranea</name>
    <dbReference type="NCBI Taxonomy" id="70186"/>
    <lineage>
        <taxon>Eukaryota</taxon>
        <taxon>Sar</taxon>
        <taxon>Rhizaria</taxon>
        <taxon>Endomyxa</taxon>
        <taxon>Phytomyxea</taxon>
        <taxon>Plasmodiophorida</taxon>
        <taxon>Plasmodiophoridae</taxon>
        <taxon>Spongospora</taxon>
    </lineage>
</organism>
<proteinExistence type="predicted"/>
<dbReference type="EMBL" id="HACM01002738">
    <property type="protein sequence ID" value="CRZ03180.1"/>
    <property type="molecule type" value="Transcribed_RNA"/>
</dbReference>
<sequence>MSVPNSSPSFHRFMSLLERLEPRISAVQRAIAATSLRLEMKALRAELHQIPNDAQTMLLYNSVISPSIVRMSVITATAKVVCSNPVVYYRYSIITEIILLSCKVSMTNIAVWRLIGNLLFVAFGSILKVEIPNSHMRSGTHAREMPRADVLR</sequence>
<protein>
    <submittedName>
        <fullName evidence="1">Uncharacterized protein</fullName>
    </submittedName>
</protein>
<evidence type="ECO:0000313" key="1">
    <source>
        <dbReference type="EMBL" id="CRZ03181.1"/>
    </source>
</evidence>